<dbReference type="InterPro" id="IPR032675">
    <property type="entry name" value="LRR_dom_sf"/>
</dbReference>
<evidence type="ECO:0000313" key="2">
    <source>
        <dbReference type="Proteomes" id="UP001632038"/>
    </source>
</evidence>
<gene>
    <name evidence="1" type="ORF">CASFOL_037069</name>
</gene>
<sequence>MPQLRHIEFKNCIHLPDPPRNEEDVVIMEKLQVLKGVCDFKCSEEVVKRIPNIKKLSIGYSDIRGTNIDEYYGISNIKLLSKLESLSVSSTYLLTFPQSLKKLSISKNAKIFEWEEDMLEKMGSLPLLEKLRLGLGHFRADKWEIVEGQFPSLKYLRLDFCDGLKHWTTAEDSESIFPRLEHILITFAVWLKNIPCEIGNISTLKEIRLIHCNEAVVKSAKEMVDAQVELQGEQLPFRVLVFVGEDEEELKTLAGPNFQVLLI</sequence>
<dbReference type="SUPFAM" id="SSF52058">
    <property type="entry name" value="L domain-like"/>
    <property type="match status" value="1"/>
</dbReference>
<dbReference type="Gene3D" id="3.80.10.10">
    <property type="entry name" value="Ribonuclease Inhibitor"/>
    <property type="match status" value="1"/>
</dbReference>
<dbReference type="PANTHER" id="PTHR15140">
    <property type="entry name" value="TUBULIN-SPECIFIC CHAPERONE E"/>
    <property type="match status" value="1"/>
</dbReference>
<proteinExistence type="predicted"/>
<reference evidence="2" key="1">
    <citation type="journal article" date="2024" name="IScience">
        <title>Strigolactones Initiate the Formation of Haustorium-like Structures in Castilleja.</title>
        <authorList>
            <person name="Buerger M."/>
            <person name="Peterson D."/>
            <person name="Chory J."/>
        </authorList>
    </citation>
    <scope>NUCLEOTIDE SEQUENCE [LARGE SCALE GENOMIC DNA]</scope>
</reference>
<dbReference type="Proteomes" id="UP001632038">
    <property type="component" value="Unassembled WGS sequence"/>
</dbReference>
<dbReference type="PANTHER" id="PTHR15140:SF33">
    <property type="entry name" value="LATE BLIGHT RESISTANCE PROTEIN HOMOLOG R1A-3 ISOFORM X1"/>
    <property type="match status" value="1"/>
</dbReference>
<accession>A0ABD3BQE6</accession>
<comment type="caution">
    <text evidence="1">The sequence shown here is derived from an EMBL/GenBank/DDBJ whole genome shotgun (WGS) entry which is preliminary data.</text>
</comment>
<dbReference type="EMBL" id="JAVIJP010000069">
    <property type="protein sequence ID" value="KAL3619499.1"/>
    <property type="molecule type" value="Genomic_DNA"/>
</dbReference>
<organism evidence="1 2">
    <name type="scientific">Castilleja foliolosa</name>
    <dbReference type="NCBI Taxonomy" id="1961234"/>
    <lineage>
        <taxon>Eukaryota</taxon>
        <taxon>Viridiplantae</taxon>
        <taxon>Streptophyta</taxon>
        <taxon>Embryophyta</taxon>
        <taxon>Tracheophyta</taxon>
        <taxon>Spermatophyta</taxon>
        <taxon>Magnoliopsida</taxon>
        <taxon>eudicotyledons</taxon>
        <taxon>Gunneridae</taxon>
        <taxon>Pentapetalae</taxon>
        <taxon>asterids</taxon>
        <taxon>lamiids</taxon>
        <taxon>Lamiales</taxon>
        <taxon>Orobanchaceae</taxon>
        <taxon>Pedicularideae</taxon>
        <taxon>Castillejinae</taxon>
        <taxon>Castilleja</taxon>
    </lineage>
</organism>
<dbReference type="AlphaFoldDB" id="A0ABD3BQE6"/>
<protein>
    <submittedName>
        <fullName evidence="1">Uncharacterized protein</fullName>
    </submittedName>
</protein>
<name>A0ABD3BQE6_9LAMI</name>
<evidence type="ECO:0000313" key="1">
    <source>
        <dbReference type="EMBL" id="KAL3619499.1"/>
    </source>
</evidence>
<keyword evidence="2" id="KW-1185">Reference proteome</keyword>